<reference evidence="2 3" key="1">
    <citation type="journal article" date="2015" name="Proc. Natl. Acad. Sci. U.S.A.">
        <title>The resurrection genome of Boea hygrometrica: A blueprint for survival of dehydration.</title>
        <authorList>
            <person name="Xiao L."/>
            <person name="Yang G."/>
            <person name="Zhang L."/>
            <person name="Yang X."/>
            <person name="Zhao S."/>
            <person name="Ji Z."/>
            <person name="Zhou Q."/>
            <person name="Hu M."/>
            <person name="Wang Y."/>
            <person name="Chen M."/>
            <person name="Xu Y."/>
            <person name="Jin H."/>
            <person name="Xiao X."/>
            <person name="Hu G."/>
            <person name="Bao F."/>
            <person name="Hu Y."/>
            <person name="Wan P."/>
            <person name="Li L."/>
            <person name="Deng X."/>
            <person name="Kuang T."/>
            <person name="Xiang C."/>
            <person name="Zhu J.K."/>
            <person name="Oliver M.J."/>
            <person name="He Y."/>
        </authorList>
    </citation>
    <scope>NUCLEOTIDE SEQUENCE [LARGE SCALE GENOMIC DNA]</scope>
    <source>
        <strain evidence="3">cv. XS01</strain>
    </source>
</reference>
<feature type="compositionally biased region" description="Basic residues" evidence="1">
    <location>
        <begin position="132"/>
        <end position="143"/>
    </location>
</feature>
<evidence type="ECO:0000313" key="3">
    <source>
        <dbReference type="Proteomes" id="UP000250235"/>
    </source>
</evidence>
<feature type="region of interest" description="Disordered" evidence="1">
    <location>
        <begin position="121"/>
        <end position="153"/>
    </location>
</feature>
<dbReference type="AlphaFoldDB" id="A0A2Z7C1B2"/>
<accession>A0A2Z7C1B2</accession>
<proteinExistence type="predicted"/>
<evidence type="ECO:0000313" key="2">
    <source>
        <dbReference type="EMBL" id="KZV40592.1"/>
    </source>
</evidence>
<name>A0A2Z7C1B2_9LAMI</name>
<keyword evidence="3" id="KW-1185">Reference proteome</keyword>
<dbReference type="Proteomes" id="UP000250235">
    <property type="component" value="Unassembled WGS sequence"/>
</dbReference>
<organism evidence="2 3">
    <name type="scientific">Dorcoceras hygrometricum</name>
    <dbReference type="NCBI Taxonomy" id="472368"/>
    <lineage>
        <taxon>Eukaryota</taxon>
        <taxon>Viridiplantae</taxon>
        <taxon>Streptophyta</taxon>
        <taxon>Embryophyta</taxon>
        <taxon>Tracheophyta</taxon>
        <taxon>Spermatophyta</taxon>
        <taxon>Magnoliopsida</taxon>
        <taxon>eudicotyledons</taxon>
        <taxon>Gunneridae</taxon>
        <taxon>Pentapetalae</taxon>
        <taxon>asterids</taxon>
        <taxon>lamiids</taxon>
        <taxon>Lamiales</taxon>
        <taxon>Gesneriaceae</taxon>
        <taxon>Didymocarpoideae</taxon>
        <taxon>Trichosporeae</taxon>
        <taxon>Loxocarpinae</taxon>
        <taxon>Dorcoceras</taxon>
    </lineage>
</organism>
<gene>
    <name evidence="2" type="ORF">F511_09349</name>
</gene>
<feature type="compositionally biased region" description="Basic and acidic residues" evidence="1">
    <location>
        <begin position="144"/>
        <end position="153"/>
    </location>
</feature>
<dbReference type="EMBL" id="KQ999913">
    <property type="protein sequence ID" value="KZV40592.1"/>
    <property type="molecule type" value="Genomic_DNA"/>
</dbReference>
<protein>
    <submittedName>
        <fullName evidence="2">Uncharacterized protein</fullName>
    </submittedName>
</protein>
<evidence type="ECO:0000256" key="1">
    <source>
        <dbReference type="SAM" id="MobiDB-lite"/>
    </source>
</evidence>
<sequence>MGPISNIGPKTSWPARDRPEQYLEEISHRNAAGRLVGRRPHGGGPRPYIACRARPHAGRMMRGLAAPRLAQPAHHRATIARGRRFIAVPIQPHSRVQRPAIHAAGPRPDSIFLRQSALEDLTDSAQTETPRHGGRNKSGKRRRRVEEADGGACDRPRRGAAVCVYMEARVV</sequence>